<dbReference type="SUPFAM" id="SSF56235">
    <property type="entry name" value="N-terminal nucleophile aminohydrolases (Ntn hydrolases)"/>
    <property type="match status" value="1"/>
</dbReference>
<evidence type="ECO:0000256" key="6">
    <source>
        <dbReference type="ARBA" id="ARBA00023145"/>
    </source>
</evidence>
<evidence type="ECO:0000256" key="4">
    <source>
        <dbReference type="ARBA" id="ARBA00022679"/>
    </source>
</evidence>
<dbReference type="PANTHER" id="PTHR43199">
    <property type="entry name" value="GLUTATHIONE HYDROLASE"/>
    <property type="match status" value="1"/>
</dbReference>
<keyword evidence="12" id="KW-1185">Reference proteome</keyword>
<evidence type="ECO:0000313" key="11">
    <source>
        <dbReference type="EMBL" id="MXO68577.1"/>
    </source>
</evidence>
<proteinExistence type="inferred from homology"/>
<dbReference type="EMBL" id="WTYO01000002">
    <property type="protein sequence ID" value="MXO68577.1"/>
    <property type="molecule type" value="Genomic_DNA"/>
</dbReference>
<feature type="region of interest" description="Disordered" evidence="10">
    <location>
        <begin position="550"/>
        <end position="571"/>
    </location>
</feature>
<evidence type="ECO:0000256" key="5">
    <source>
        <dbReference type="ARBA" id="ARBA00022801"/>
    </source>
</evidence>
<dbReference type="EC" id="3.4.19.13" evidence="9"/>
<dbReference type="EC" id="2.3.2.2" evidence="9"/>
<feature type="compositionally biased region" description="Basic and acidic residues" evidence="10">
    <location>
        <begin position="555"/>
        <end position="571"/>
    </location>
</feature>
<evidence type="ECO:0000256" key="9">
    <source>
        <dbReference type="RuleBase" id="RU368036"/>
    </source>
</evidence>
<dbReference type="Gene3D" id="1.10.246.130">
    <property type="match status" value="1"/>
</dbReference>
<evidence type="ECO:0000256" key="2">
    <source>
        <dbReference type="ARBA" id="ARBA00001089"/>
    </source>
</evidence>
<sequence length="571" mass="59596">MLSATTLAACAGTPPAEPATGAAPAIAPAREAVVVAAHPEATRAGIAVIERGGSAIDAAVAVQAMLGLVEPQSSGIGGGAFLLHYDAQSGDVTAYNGREKAPAGARPDMLLGEDGRPLPRREAMLGGRASGVPGVLAMLEMAHADHGRLPWADAFRETVALAREGYPLTGRTERYVHGDYPQSAAPDVRATFSDARGRLLREGDRFANPAYAETLATIAEGGAEAFYRGERTAGAIVERTREGPLAGTMTRADLESYRAEKVEPVCRPYRLYRVCVPPPPSSGVAVLQILGLLEGTDIAARGPGDPQAWFLFAEASRLAYADRDRYVGDPAFVRVPVDAMLDREYLAARRTLIGDRAMPAPEAGTLTQQVRGRDSTREPAGTSHFVIADGDGNIVSMTTTVESYFGSGRAVAGFFLNNQLTDFSFAPVDDEGRPAANAVAGGKRPRSSMSPTIVLDRDGRVVAALGSPGGNAIIAYVAKTIVGMVDWGLSPADAIALPNLVARGDSFRGEADKFSPAVRGALAARGVTVRPGSGEESGLHAIFADGEGGFAGGADPRRDGTVRRLDAKSPR</sequence>
<dbReference type="Pfam" id="PF01019">
    <property type="entry name" value="G_glu_transpept"/>
    <property type="match status" value="1"/>
</dbReference>
<organism evidence="11 12">
    <name type="scientific">Pelagerythrobacter marinus</name>
    <dbReference type="NCBI Taxonomy" id="538382"/>
    <lineage>
        <taxon>Bacteria</taxon>
        <taxon>Pseudomonadati</taxon>
        <taxon>Pseudomonadota</taxon>
        <taxon>Alphaproteobacteria</taxon>
        <taxon>Sphingomonadales</taxon>
        <taxon>Erythrobacteraceae</taxon>
        <taxon>Pelagerythrobacter</taxon>
    </lineage>
</organism>
<evidence type="ECO:0000256" key="1">
    <source>
        <dbReference type="ARBA" id="ARBA00001049"/>
    </source>
</evidence>
<keyword evidence="6 9" id="KW-0865">Zymogen</keyword>
<keyword evidence="5 9" id="KW-0378">Hydrolase</keyword>
<gene>
    <name evidence="11" type="primary">ggt</name>
    <name evidence="11" type="ORF">GRI72_07030</name>
</gene>
<comment type="subunit">
    <text evidence="9">This enzyme consists of two polypeptide chains, which are synthesized in precursor form from a single polypeptide.</text>
</comment>
<comment type="pathway">
    <text evidence="9">Sulfur metabolism; glutathione metabolism.</text>
</comment>
<comment type="catalytic activity">
    <reaction evidence="8 9">
        <text>an N-terminal (5-L-glutamyl)-[peptide] + an alpha-amino acid = 5-L-glutamyl amino acid + an N-terminal L-alpha-aminoacyl-[peptide]</text>
        <dbReference type="Rhea" id="RHEA:23904"/>
        <dbReference type="Rhea" id="RHEA-COMP:9780"/>
        <dbReference type="Rhea" id="RHEA-COMP:9795"/>
        <dbReference type="ChEBI" id="CHEBI:77644"/>
        <dbReference type="ChEBI" id="CHEBI:78597"/>
        <dbReference type="ChEBI" id="CHEBI:78599"/>
        <dbReference type="ChEBI" id="CHEBI:78608"/>
        <dbReference type="EC" id="2.3.2.2"/>
    </reaction>
</comment>
<name>A0ABW9UXE6_9SPHN</name>
<comment type="catalytic activity">
    <reaction evidence="1 9">
        <text>an S-substituted glutathione + H2O = an S-substituted L-cysteinylglycine + L-glutamate</text>
        <dbReference type="Rhea" id="RHEA:59468"/>
        <dbReference type="ChEBI" id="CHEBI:15377"/>
        <dbReference type="ChEBI" id="CHEBI:29985"/>
        <dbReference type="ChEBI" id="CHEBI:90779"/>
        <dbReference type="ChEBI" id="CHEBI:143103"/>
        <dbReference type="EC" id="3.4.19.13"/>
    </reaction>
</comment>
<accession>A0ABW9UXE6</accession>
<dbReference type="InterPro" id="IPR043138">
    <property type="entry name" value="GGT_lsub"/>
</dbReference>
<evidence type="ECO:0000256" key="3">
    <source>
        <dbReference type="ARBA" id="ARBA00009381"/>
    </source>
</evidence>
<dbReference type="Gene3D" id="3.60.20.40">
    <property type="match status" value="1"/>
</dbReference>
<dbReference type="InterPro" id="IPR029055">
    <property type="entry name" value="Ntn_hydrolases_N"/>
</dbReference>
<keyword evidence="9" id="KW-0317">Glutathione biosynthesis</keyword>
<dbReference type="Proteomes" id="UP000444401">
    <property type="component" value="Unassembled WGS sequence"/>
</dbReference>
<dbReference type="GO" id="GO:0103068">
    <property type="term" value="F:leukotriene C4 gamma-glutamyl transferase activity"/>
    <property type="evidence" value="ECO:0007669"/>
    <property type="project" value="UniProtKB-EC"/>
</dbReference>
<evidence type="ECO:0000256" key="10">
    <source>
        <dbReference type="SAM" id="MobiDB-lite"/>
    </source>
</evidence>
<comment type="catalytic activity">
    <reaction evidence="2 9">
        <text>glutathione + H2O = L-cysteinylglycine + L-glutamate</text>
        <dbReference type="Rhea" id="RHEA:28807"/>
        <dbReference type="ChEBI" id="CHEBI:15377"/>
        <dbReference type="ChEBI" id="CHEBI:29985"/>
        <dbReference type="ChEBI" id="CHEBI:57925"/>
        <dbReference type="ChEBI" id="CHEBI:61694"/>
        <dbReference type="EC" id="3.4.19.13"/>
    </reaction>
</comment>
<comment type="PTM">
    <text evidence="9">Cleaved by autocatalysis into a large and a small subunit.</text>
</comment>
<keyword evidence="7 9" id="KW-0012">Acyltransferase</keyword>
<evidence type="ECO:0000256" key="8">
    <source>
        <dbReference type="ARBA" id="ARBA00047417"/>
    </source>
</evidence>
<dbReference type="PRINTS" id="PR01210">
    <property type="entry name" value="GGTRANSPTASE"/>
</dbReference>
<comment type="caution">
    <text evidence="11">The sequence shown here is derived from an EMBL/GenBank/DDBJ whole genome shotgun (WGS) entry which is preliminary data.</text>
</comment>
<reference evidence="11 12" key="1">
    <citation type="submission" date="2019-12" db="EMBL/GenBank/DDBJ databases">
        <title>Genomic-based taxomic classification of the family Erythrobacteraceae.</title>
        <authorList>
            <person name="Xu L."/>
        </authorList>
    </citation>
    <scope>NUCLEOTIDE SEQUENCE [LARGE SCALE GENOMIC DNA]</scope>
    <source>
        <strain evidence="11 12">H32</strain>
    </source>
</reference>
<dbReference type="NCBIfam" id="TIGR00066">
    <property type="entry name" value="g_glut_trans"/>
    <property type="match status" value="1"/>
</dbReference>
<protein>
    <recommendedName>
        <fullName evidence="9">Glutathione hydrolase proenzyme</fullName>
        <ecNumber evidence="9">2.3.2.2</ecNumber>
        <ecNumber evidence="9">3.4.19.13</ecNumber>
    </recommendedName>
    <component>
        <recommendedName>
            <fullName evidence="9">Glutathione hydrolase large chain</fullName>
        </recommendedName>
    </component>
    <component>
        <recommendedName>
            <fullName evidence="9">Glutathione hydrolase small chain</fullName>
        </recommendedName>
    </component>
</protein>
<evidence type="ECO:0000313" key="12">
    <source>
        <dbReference type="Proteomes" id="UP000444401"/>
    </source>
</evidence>
<comment type="similarity">
    <text evidence="3 9">Belongs to the gamma-glutamyltransferase family.</text>
</comment>
<dbReference type="PANTHER" id="PTHR43199:SF1">
    <property type="entry name" value="GLUTATHIONE HYDROLASE PROENZYME"/>
    <property type="match status" value="1"/>
</dbReference>
<evidence type="ECO:0000256" key="7">
    <source>
        <dbReference type="ARBA" id="ARBA00023315"/>
    </source>
</evidence>
<dbReference type="InterPro" id="IPR051792">
    <property type="entry name" value="GGT_bact"/>
</dbReference>
<dbReference type="InterPro" id="IPR043137">
    <property type="entry name" value="GGT_ssub_C"/>
</dbReference>
<dbReference type="InterPro" id="IPR000101">
    <property type="entry name" value="GGT_peptidase"/>
</dbReference>
<keyword evidence="4 9" id="KW-0808">Transferase</keyword>